<keyword evidence="1" id="KW-0645">Protease</keyword>
<dbReference type="SUPFAM" id="SSF50494">
    <property type="entry name" value="Trypsin-like serine proteases"/>
    <property type="match status" value="1"/>
</dbReference>
<dbReference type="Gene3D" id="3.30.457.10">
    <property type="entry name" value="Copper amine oxidase-like, N-terminal domain"/>
    <property type="match status" value="1"/>
</dbReference>
<dbReference type="Pfam" id="PF07833">
    <property type="entry name" value="Cu_amine_oxidN1"/>
    <property type="match status" value="1"/>
</dbReference>
<proteinExistence type="predicted"/>
<reference evidence="5 6" key="1">
    <citation type="journal article" date="2021" name="Sci. Rep.">
        <title>The distribution of antibiotic resistance genes in chicken gut microbiota commensals.</title>
        <authorList>
            <person name="Juricova H."/>
            <person name="Matiasovicova J."/>
            <person name="Kubasova T."/>
            <person name="Cejkova D."/>
            <person name="Rychlik I."/>
        </authorList>
    </citation>
    <scope>NUCLEOTIDE SEQUENCE [LARGE SCALE GENOMIC DNA]</scope>
    <source>
        <strain evidence="5 6">An431b</strain>
    </source>
</reference>
<dbReference type="Gene3D" id="2.40.10.120">
    <property type="match status" value="1"/>
</dbReference>
<dbReference type="InterPro" id="IPR013783">
    <property type="entry name" value="Ig-like_fold"/>
</dbReference>
<dbReference type="InterPro" id="IPR036116">
    <property type="entry name" value="FN3_sf"/>
</dbReference>
<organism evidence="5 6">
    <name type="scientific">Anaerotignum lactatifermentans</name>
    <dbReference type="NCBI Taxonomy" id="160404"/>
    <lineage>
        <taxon>Bacteria</taxon>
        <taxon>Bacillati</taxon>
        <taxon>Bacillota</taxon>
        <taxon>Clostridia</taxon>
        <taxon>Lachnospirales</taxon>
        <taxon>Anaerotignaceae</taxon>
        <taxon>Anaerotignum</taxon>
    </lineage>
</organism>
<dbReference type="EMBL" id="JACSNV010000011">
    <property type="protein sequence ID" value="MBM6878220.1"/>
    <property type="molecule type" value="Genomic_DNA"/>
</dbReference>
<dbReference type="PRINTS" id="PR00834">
    <property type="entry name" value="PROTEASES2C"/>
</dbReference>
<sequence>MARFLKYLMLCLLLLFFISPVCAKEIQVSLDGKALPCRMAPILENDRVLLPMRDLMEPLGYTVLWNDAEKSLTAKKGNTQLYMKVNSSYATVNDQPVVLDVPVRIIENLAFVPLRFVSEYSGAAVFWKGDTATVEILRDTETPYSISDSVVMLQGSQFSGSGVILSSDGLIATNYHVIEGTSMLQIIFDDGTVYQGKTTVVGLDPQADIALLQIEKTGLSPVKITTALAEGQSVVTVSSPQGNRNIQTSGTLSHYNQDILSFTAPLNFGSSGGGVFNAQGKWLGLCSSMSEDLYFAIPAQKVLAVPRNMSLPISEMKNYVYTPSAPRNVRITTSGTTVQVSWEPVFGADDYRVYLSSSADGPFTKMSNPTKGGDRWLWGFPYAFSMTYASSEPLYCRIETMENGVSRGMSQAVRLF</sequence>
<protein>
    <submittedName>
        <fullName evidence="5">Trypsin-like peptidase domain-containing protein</fullName>
    </submittedName>
</protein>
<keyword evidence="2" id="KW-0378">Hydrolase</keyword>
<evidence type="ECO:0000256" key="3">
    <source>
        <dbReference type="SAM" id="SignalP"/>
    </source>
</evidence>
<dbReference type="Pfam" id="PF13365">
    <property type="entry name" value="Trypsin_2"/>
    <property type="match status" value="1"/>
</dbReference>
<dbReference type="RefSeq" id="WP_205133893.1">
    <property type="nucleotide sequence ID" value="NZ_JACSNT010000010.1"/>
</dbReference>
<keyword evidence="6" id="KW-1185">Reference proteome</keyword>
<evidence type="ECO:0000256" key="1">
    <source>
        <dbReference type="ARBA" id="ARBA00022670"/>
    </source>
</evidence>
<dbReference type="InterPro" id="IPR009003">
    <property type="entry name" value="Peptidase_S1_PA"/>
</dbReference>
<feature type="chain" id="PRO_5045912996" evidence="3">
    <location>
        <begin position="24"/>
        <end position="416"/>
    </location>
</feature>
<keyword evidence="3" id="KW-0732">Signal</keyword>
<evidence type="ECO:0000256" key="2">
    <source>
        <dbReference type="ARBA" id="ARBA00022801"/>
    </source>
</evidence>
<dbReference type="PANTHER" id="PTHR43343:SF3">
    <property type="entry name" value="PROTEASE DO-LIKE 8, CHLOROPLASTIC"/>
    <property type="match status" value="1"/>
</dbReference>
<dbReference type="SUPFAM" id="SSF55383">
    <property type="entry name" value="Copper amine oxidase, domain N"/>
    <property type="match status" value="1"/>
</dbReference>
<accession>A0ABS2GAZ5</accession>
<feature type="domain" description="Copper amine oxidase-like N-terminal" evidence="4">
    <location>
        <begin position="30"/>
        <end position="136"/>
    </location>
</feature>
<dbReference type="Gene3D" id="2.60.40.10">
    <property type="entry name" value="Immunoglobulins"/>
    <property type="match status" value="1"/>
</dbReference>
<gene>
    <name evidence="5" type="ORF">H9X83_08625</name>
</gene>
<dbReference type="PANTHER" id="PTHR43343">
    <property type="entry name" value="PEPTIDASE S12"/>
    <property type="match status" value="1"/>
</dbReference>
<evidence type="ECO:0000313" key="5">
    <source>
        <dbReference type="EMBL" id="MBM6878220.1"/>
    </source>
</evidence>
<evidence type="ECO:0000259" key="4">
    <source>
        <dbReference type="Pfam" id="PF07833"/>
    </source>
</evidence>
<comment type="caution">
    <text evidence="5">The sequence shown here is derived from an EMBL/GenBank/DDBJ whole genome shotgun (WGS) entry which is preliminary data.</text>
</comment>
<dbReference type="InterPro" id="IPR012854">
    <property type="entry name" value="Cu_amine_oxidase-like_N"/>
</dbReference>
<dbReference type="InterPro" id="IPR003961">
    <property type="entry name" value="FN3_dom"/>
</dbReference>
<dbReference type="SUPFAM" id="SSF49265">
    <property type="entry name" value="Fibronectin type III"/>
    <property type="match status" value="1"/>
</dbReference>
<feature type="signal peptide" evidence="3">
    <location>
        <begin position="1"/>
        <end position="23"/>
    </location>
</feature>
<dbReference type="InterPro" id="IPR036582">
    <property type="entry name" value="Mao_N_sf"/>
</dbReference>
<name>A0ABS2GAZ5_9FIRM</name>
<dbReference type="InterPro" id="IPR001940">
    <property type="entry name" value="Peptidase_S1C"/>
</dbReference>
<evidence type="ECO:0000313" key="6">
    <source>
        <dbReference type="Proteomes" id="UP000729290"/>
    </source>
</evidence>
<dbReference type="Proteomes" id="UP000729290">
    <property type="component" value="Unassembled WGS sequence"/>
</dbReference>
<dbReference type="InterPro" id="IPR051201">
    <property type="entry name" value="Chloro_Bact_Ser_Proteases"/>
</dbReference>
<dbReference type="CDD" id="cd00063">
    <property type="entry name" value="FN3"/>
    <property type="match status" value="1"/>
</dbReference>